<dbReference type="Proteomes" id="UP000010808">
    <property type="component" value="Chromosome"/>
</dbReference>
<accession>L0R753</accession>
<dbReference type="HOGENOM" id="CLU_3134879_0_0_7"/>
<name>L0R753_9BACT</name>
<sequence length="49" mass="5912">MEFYGVLQPFKITYKKMQNPKRFAMCQKWVWKSVVFSDIAENSFASSWK</sequence>
<dbReference type="EMBL" id="FO203522">
    <property type="protein sequence ID" value="CCO22020.1"/>
    <property type="molecule type" value="Genomic_DNA"/>
</dbReference>
<protein>
    <submittedName>
        <fullName evidence="1">Uncharacterized protein</fullName>
    </submittedName>
</protein>
<evidence type="ECO:0000313" key="2">
    <source>
        <dbReference type="Proteomes" id="UP000010808"/>
    </source>
</evidence>
<proteinExistence type="predicted"/>
<evidence type="ECO:0000313" key="1">
    <source>
        <dbReference type="EMBL" id="CCO22020.1"/>
    </source>
</evidence>
<reference evidence="1 2" key="1">
    <citation type="submission" date="2012-10" db="EMBL/GenBank/DDBJ databases">
        <authorList>
            <person name="Genoscope - CEA"/>
        </authorList>
    </citation>
    <scope>NUCLEOTIDE SEQUENCE [LARGE SCALE GENOMIC DNA]</scope>
    <source>
        <strain evidence="2">AM13 / DSM 14728</strain>
    </source>
</reference>
<dbReference type="AlphaFoldDB" id="L0R753"/>
<keyword evidence="2" id="KW-1185">Reference proteome</keyword>
<dbReference type="KEGG" id="dhy:DESAM_10039"/>
<organism evidence="1 2">
    <name type="scientific">Maridesulfovibrio hydrothermalis AM13 = DSM 14728</name>
    <dbReference type="NCBI Taxonomy" id="1121451"/>
    <lineage>
        <taxon>Bacteria</taxon>
        <taxon>Pseudomonadati</taxon>
        <taxon>Thermodesulfobacteriota</taxon>
        <taxon>Desulfovibrionia</taxon>
        <taxon>Desulfovibrionales</taxon>
        <taxon>Desulfovibrionaceae</taxon>
        <taxon>Maridesulfovibrio</taxon>
    </lineage>
</organism>
<dbReference type="STRING" id="1121451.DESAM_10039"/>
<gene>
    <name evidence="1" type="ORF">DESAM_10039</name>
</gene>